<evidence type="ECO:0000256" key="2">
    <source>
        <dbReference type="ARBA" id="ARBA00008472"/>
    </source>
</evidence>
<evidence type="ECO:0000313" key="15">
    <source>
        <dbReference type="Proteomes" id="UP000054686"/>
    </source>
</evidence>
<dbReference type="AlphaFoldDB" id="A0A0V8RZU1"/>
<feature type="transmembrane region" description="Helical" evidence="11">
    <location>
        <begin position="6"/>
        <end position="29"/>
    </location>
</feature>
<proteinExistence type="inferred from homology"/>
<feature type="transmembrane region" description="Helical" evidence="11">
    <location>
        <begin position="89"/>
        <end position="110"/>
    </location>
</feature>
<dbReference type="FunFam" id="1.20.58.1610:FF:000002">
    <property type="entry name" value="NADH-quinone oxidoreductase subunit A"/>
    <property type="match status" value="1"/>
</dbReference>
<dbReference type="InterPro" id="IPR038430">
    <property type="entry name" value="NDAH_ubi_oxred_su3_sf"/>
</dbReference>
<comment type="subunit">
    <text evidence="11">NDH-1 is composed of 14 different subunits. Subunits NuoA, H, J, K, L, M, N constitute the membrane sector of the complex.</text>
</comment>
<dbReference type="GO" id="GO:0030964">
    <property type="term" value="C:NADH dehydrogenase complex"/>
    <property type="evidence" value="ECO:0007669"/>
    <property type="project" value="TreeGrafter"/>
</dbReference>
<evidence type="ECO:0000256" key="4">
    <source>
        <dbReference type="ARBA" id="ARBA00022475"/>
    </source>
</evidence>
<dbReference type="EC" id="7.1.1.-" evidence="11"/>
<keyword evidence="4 11" id="KW-1003">Cell membrane</keyword>
<keyword evidence="9 11" id="KW-0520">NAD</keyword>
<dbReference type="HAMAP" id="MF_01394">
    <property type="entry name" value="NDH1_NuoA"/>
    <property type="match status" value="1"/>
</dbReference>
<dbReference type="EMBL" id="LLVT01000001">
    <property type="protein sequence ID" value="KSW13606.1"/>
    <property type="molecule type" value="Genomic_DNA"/>
</dbReference>
<dbReference type="InterPro" id="IPR000440">
    <property type="entry name" value="NADH_UbQ/plastoQ_OxRdtase_su3"/>
</dbReference>
<comment type="subcellular location">
    <subcellularLocation>
        <location evidence="11 12">Cell membrane</location>
        <topology evidence="11 12">Multi-pass membrane protein</topology>
    </subcellularLocation>
    <subcellularLocation>
        <location evidence="1">Membrane</location>
        <topology evidence="1">Multi-pass membrane protein</topology>
    </subcellularLocation>
</comment>
<dbReference type="OrthoDB" id="9791970at2"/>
<comment type="catalytic activity">
    <reaction evidence="11 12">
        <text>a quinone + NADH + 5 H(+)(in) = a quinol + NAD(+) + 4 H(+)(out)</text>
        <dbReference type="Rhea" id="RHEA:57888"/>
        <dbReference type="ChEBI" id="CHEBI:15378"/>
        <dbReference type="ChEBI" id="CHEBI:24646"/>
        <dbReference type="ChEBI" id="CHEBI:57540"/>
        <dbReference type="ChEBI" id="CHEBI:57945"/>
        <dbReference type="ChEBI" id="CHEBI:132124"/>
    </reaction>
</comment>
<name>A0A0V8RZU1_9ACTO</name>
<reference evidence="14 16" key="2">
    <citation type="submission" date="2019-11" db="EMBL/GenBank/DDBJ databases">
        <title>FDA dAtabase for Regulatory Grade micrObial Sequences (FDA-ARGOS): Supporting development and validation of Infectious Disease Dx tests.</title>
        <authorList>
            <person name="Stonesifer R."/>
            <person name="Tallon L."/>
            <person name="Sadzewicz L."/>
            <person name="Vavikolanu K."/>
            <person name="Mehta A."/>
            <person name="Aluvathingal J."/>
            <person name="Nadendla S."/>
            <person name="Myers T."/>
            <person name="Yan Y."/>
            <person name="Sichtig H."/>
        </authorList>
    </citation>
    <scope>NUCLEOTIDE SEQUENCE [LARGE SCALE GENOMIC DNA]</scope>
    <source>
        <strain evidence="14 16">FDAARGOS_732</strain>
    </source>
</reference>
<dbReference type="GO" id="GO:0048038">
    <property type="term" value="F:quinone binding"/>
    <property type="evidence" value="ECO:0007669"/>
    <property type="project" value="UniProtKB-KW"/>
</dbReference>
<keyword evidence="3 11" id="KW-0813">Transport</keyword>
<evidence type="ECO:0000256" key="3">
    <source>
        <dbReference type="ARBA" id="ARBA00022448"/>
    </source>
</evidence>
<evidence type="ECO:0000256" key="11">
    <source>
        <dbReference type="HAMAP-Rule" id="MF_01394"/>
    </source>
</evidence>
<dbReference type="Proteomes" id="UP000424490">
    <property type="component" value="Chromosome"/>
</dbReference>
<sequence>MTNPYVPLLIMSAAALVLAFGGLVASAILGPTKKSKTKADNYECGIQPTSAHLTEGRFPVRYYLVAMTFIIFDIEVVFMYPWAVSFNQLGLFGLVVMMSFLVTLCVPYAYEWRRGGLDY</sequence>
<dbReference type="NCBIfam" id="NF005922">
    <property type="entry name" value="PRK07928.1"/>
    <property type="match status" value="1"/>
</dbReference>
<evidence type="ECO:0000256" key="8">
    <source>
        <dbReference type="ARBA" id="ARBA00022989"/>
    </source>
</evidence>
<evidence type="ECO:0000313" key="16">
    <source>
        <dbReference type="Proteomes" id="UP000424490"/>
    </source>
</evidence>
<keyword evidence="10 11" id="KW-0472">Membrane</keyword>
<keyword evidence="8 11" id="KW-1133">Transmembrane helix</keyword>
<keyword evidence="5 11" id="KW-0812">Transmembrane</keyword>
<dbReference type="GO" id="GO:0005886">
    <property type="term" value="C:plasma membrane"/>
    <property type="evidence" value="ECO:0007669"/>
    <property type="project" value="UniProtKB-SubCell"/>
</dbReference>
<evidence type="ECO:0000313" key="14">
    <source>
        <dbReference type="EMBL" id="QGS11667.1"/>
    </source>
</evidence>
<dbReference type="GO" id="GO:0008137">
    <property type="term" value="F:NADH dehydrogenase (ubiquinone) activity"/>
    <property type="evidence" value="ECO:0007669"/>
    <property type="project" value="InterPro"/>
</dbReference>
<keyword evidence="14" id="KW-0560">Oxidoreductase</keyword>
<gene>
    <name evidence="11" type="primary">nuoA</name>
    <name evidence="13" type="ORF">APY09_04520</name>
    <name evidence="14" type="ORF">FOC40_09800</name>
</gene>
<dbReference type="Proteomes" id="UP000054686">
    <property type="component" value="Unassembled WGS sequence"/>
</dbReference>
<evidence type="ECO:0000313" key="13">
    <source>
        <dbReference type="EMBL" id="KSW13606.1"/>
    </source>
</evidence>
<evidence type="ECO:0000256" key="10">
    <source>
        <dbReference type="ARBA" id="ARBA00023136"/>
    </source>
</evidence>
<reference evidence="13 15" key="1">
    <citation type="submission" date="2015-10" db="EMBL/GenBank/DDBJ databases">
        <title>Draft Genome of Actinomyces odontolyticus subsp. actinosynbacter strain XH001.</title>
        <authorList>
            <person name="Mclean J.S."/>
            <person name="He X."/>
        </authorList>
    </citation>
    <scope>NUCLEOTIDE SEQUENCE [LARGE SCALE GENOMIC DNA]</scope>
    <source>
        <strain evidence="13 15">XH001</strain>
    </source>
</reference>
<dbReference type="PANTHER" id="PTHR11058:SF22">
    <property type="entry name" value="NADH-QUINONE OXIDOREDUCTASE SUBUNIT A"/>
    <property type="match status" value="1"/>
</dbReference>
<dbReference type="GO" id="GO:0050136">
    <property type="term" value="F:NADH dehydrogenase (quinone) (non-electrogenic) activity"/>
    <property type="evidence" value="ECO:0007669"/>
    <property type="project" value="UniProtKB-UniRule"/>
</dbReference>
<evidence type="ECO:0000256" key="1">
    <source>
        <dbReference type="ARBA" id="ARBA00004141"/>
    </source>
</evidence>
<dbReference type="InterPro" id="IPR023043">
    <property type="entry name" value="NAD(P)H_OxRDtase_bac/plastid"/>
</dbReference>
<evidence type="ECO:0000256" key="9">
    <source>
        <dbReference type="ARBA" id="ARBA00023027"/>
    </source>
</evidence>
<comment type="similarity">
    <text evidence="2 11 12">Belongs to the complex I subunit 3 family.</text>
</comment>
<evidence type="ECO:0000256" key="12">
    <source>
        <dbReference type="RuleBase" id="RU003639"/>
    </source>
</evidence>
<keyword evidence="6 11" id="KW-0874">Quinone</keyword>
<evidence type="ECO:0000256" key="5">
    <source>
        <dbReference type="ARBA" id="ARBA00022692"/>
    </source>
</evidence>
<comment type="function">
    <text evidence="11">NDH-1 shuttles electrons from NADH, via FMN and iron-sulfur (Fe-S) centers, to quinones in the respiratory chain. The immediate electron acceptor for the enzyme in this species is believed to be a menaquinone. Couples the redox reaction to proton translocation (for every two electrons transferred, four hydrogen ions are translocated across the cytoplasmic membrane), and thus conserves the redox energy in a proton gradient.</text>
</comment>
<evidence type="ECO:0000256" key="6">
    <source>
        <dbReference type="ARBA" id="ARBA00022719"/>
    </source>
</evidence>
<dbReference type="Gene3D" id="1.20.58.1610">
    <property type="entry name" value="NADH:ubiquinone/plastoquinone oxidoreductase, chain 3"/>
    <property type="match status" value="1"/>
</dbReference>
<accession>A0A0V8RZU1</accession>
<protein>
    <recommendedName>
        <fullName evidence="11">NADH-quinone oxidoreductase subunit A</fullName>
        <ecNumber evidence="11">7.1.1.-</ecNumber>
    </recommendedName>
    <alternativeName>
        <fullName evidence="11">NADH dehydrogenase I subunit A</fullName>
    </alternativeName>
    <alternativeName>
        <fullName evidence="11">NDH-1 subunit A</fullName>
    </alternativeName>
    <alternativeName>
        <fullName evidence="11">NUO1</fullName>
    </alternativeName>
</protein>
<dbReference type="Pfam" id="PF00507">
    <property type="entry name" value="Oxidored_q4"/>
    <property type="match status" value="1"/>
</dbReference>
<dbReference type="PANTHER" id="PTHR11058">
    <property type="entry name" value="NADH-UBIQUINONE OXIDOREDUCTASE CHAIN 3"/>
    <property type="match status" value="1"/>
</dbReference>
<organism evidence="13 15">
    <name type="scientific">Schaalia odontolytica</name>
    <dbReference type="NCBI Taxonomy" id="1660"/>
    <lineage>
        <taxon>Bacteria</taxon>
        <taxon>Bacillati</taxon>
        <taxon>Actinomycetota</taxon>
        <taxon>Actinomycetes</taxon>
        <taxon>Actinomycetales</taxon>
        <taxon>Actinomycetaceae</taxon>
        <taxon>Schaalia</taxon>
    </lineage>
</organism>
<keyword evidence="7 11" id="KW-1278">Translocase</keyword>
<dbReference type="RefSeq" id="WP_003792234.1">
    <property type="nucleotide sequence ID" value="NZ_CP040006.1"/>
</dbReference>
<dbReference type="EMBL" id="CP046315">
    <property type="protein sequence ID" value="QGS11667.1"/>
    <property type="molecule type" value="Genomic_DNA"/>
</dbReference>
<evidence type="ECO:0000256" key="7">
    <source>
        <dbReference type="ARBA" id="ARBA00022967"/>
    </source>
</evidence>
<feature type="transmembrane region" description="Helical" evidence="11">
    <location>
        <begin position="62"/>
        <end position="83"/>
    </location>
</feature>